<evidence type="ECO:0000256" key="1">
    <source>
        <dbReference type="ARBA" id="ARBA00022741"/>
    </source>
</evidence>
<dbReference type="Gene3D" id="1.10.8.60">
    <property type="match status" value="1"/>
</dbReference>
<dbReference type="GO" id="GO:0006355">
    <property type="term" value="P:regulation of DNA-templated transcription"/>
    <property type="evidence" value="ECO:0007669"/>
    <property type="project" value="InterPro"/>
</dbReference>
<keyword evidence="3" id="KW-0805">Transcription regulation</keyword>
<dbReference type="Gene3D" id="1.10.10.60">
    <property type="entry name" value="Homeodomain-like"/>
    <property type="match status" value="1"/>
</dbReference>
<keyword evidence="1" id="KW-0547">Nucleotide-binding</keyword>
<keyword evidence="2" id="KW-0067">ATP-binding</keyword>
<keyword evidence="5" id="KW-0804">Transcription</keyword>
<sequence>MTPQFLTGLTEYDWPGNVRELQNTIERTFYSSAGEELDAQSLRSALGPAPESAPTSHAHGGETGELLSALTLCGGDVGEAAKKLGVSRATLYRHIKRCGIDVKSLR</sequence>
<dbReference type="PANTHER" id="PTHR32071">
    <property type="entry name" value="TRANSCRIPTIONAL REGULATORY PROTEIN"/>
    <property type="match status" value="1"/>
</dbReference>
<dbReference type="InterPro" id="IPR025944">
    <property type="entry name" value="Sigma_54_int_dom_CS"/>
</dbReference>
<feature type="region of interest" description="Disordered" evidence="6">
    <location>
        <begin position="40"/>
        <end position="62"/>
    </location>
</feature>
<evidence type="ECO:0000259" key="7">
    <source>
        <dbReference type="PROSITE" id="PS50045"/>
    </source>
</evidence>
<dbReference type="PRINTS" id="PR01590">
    <property type="entry name" value="HTHFIS"/>
</dbReference>
<dbReference type="InterPro" id="IPR058031">
    <property type="entry name" value="AAA_lid_NorR"/>
</dbReference>
<name>A0A9D1G551_9FIRM</name>
<organism evidence="8 9">
    <name type="scientific">Candidatus Scatomorpha pullistercoris</name>
    <dbReference type="NCBI Taxonomy" id="2840929"/>
    <lineage>
        <taxon>Bacteria</taxon>
        <taxon>Bacillati</taxon>
        <taxon>Bacillota</taxon>
        <taxon>Clostridia</taxon>
        <taxon>Eubacteriales</taxon>
        <taxon>Candidatus Scatomorpha</taxon>
    </lineage>
</organism>
<reference evidence="8" key="1">
    <citation type="submission" date="2020-10" db="EMBL/GenBank/DDBJ databases">
        <authorList>
            <person name="Gilroy R."/>
        </authorList>
    </citation>
    <scope>NUCLEOTIDE SEQUENCE</scope>
    <source>
        <strain evidence="8">ChiHecec3B27-6122</strain>
    </source>
</reference>
<dbReference type="SUPFAM" id="SSF46689">
    <property type="entry name" value="Homeodomain-like"/>
    <property type="match status" value="1"/>
</dbReference>
<comment type="caution">
    <text evidence="8">The sequence shown here is derived from an EMBL/GenBank/DDBJ whole genome shotgun (WGS) entry which is preliminary data.</text>
</comment>
<evidence type="ECO:0000256" key="3">
    <source>
        <dbReference type="ARBA" id="ARBA00023015"/>
    </source>
</evidence>
<evidence type="ECO:0000256" key="5">
    <source>
        <dbReference type="ARBA" id="ARBA00023163"/>
    </source>
</evidence>
<dbReference type="InterPro" id="IPR009057">
    <property type="entry name" value="Homeodomain-like_sf"/>
</dbReference>
<dbReference type="InterPro" id="IPR002078">
    <property type="entry name" value="Sigma_54_int"/>
</dbReference>
<accession>A0A9D1G551</accession>
<proteinExistence type="predicted"/>
<dbReference type="Proteomes" id="UP000886876">
    <property type="component" value="Unassembled WGS sequence"/>
</dbReference>
<dbReference type="GO" id="GO:0005524">
    <property type="term" value="F:ATP binding"/>
    <property type="evidence" value="ECO:0007669"/>
    <property type="project" value="UniProtKB-KW"/>
</dbReference>
<evidence type="ECO:0000256" key="4">
    <source>
        <dbReference type="ARBA" id="ARBA00023125"/>
    </source>
</evidence>
<dbReference type="PANTHER" id="PTHR32071:SF117">
    <property type="entry name" value="PTS-DEPENDENT DIHYDROXYACETONE KINASE OPERON REGULATORY PROTEIN-RELATED"/>
    <property type="match status" value="1"/>
</dbReference>
<dbReference type="InterPro" id="IPR002197">
    <property type="entry name" value="HTH_Fis"/>
</dbReference>
<dbReference type="Pfam" id="PF02954">
    <property type="entry name" value="HTH_8"/>
    <property type="match status" value="1"/>
</dbReference>
<gene>
    <name evidence="8" type="ORF">IAD42_05955</name>
</gene>
<dbReference type="AlphaFoldDB" id="A0A9D1G551"/>
<dbReference type="Pfam" id="PF25601">
    <property type="entry name" value="AAA_lid_14"/>
    <property type="match status" value="1"/>
</dbReference>
<dbReference type="GO" id="GO:0043565">
    <property type="term" value="F:sequence-specific DNA binding"/>
    <property type="evidence" value="ECO:0007669"/>
    <property type="project" value="InterPro"/>
</dbReference>
<evidence type="ECO:0000313" key="9">
    <source>
        <dbReference type="Proteomes" id="UP000886876"/>
    </source>
</evidence>
<dbReference type="PROSITE" id="PS00688">
    <property type="entry name" value="SIGMA54_INTERACT_3"/>
    <property type="match status" value="1"/>
</dbReference>
<evidence type="ECO:0000313" key="8">
    <source>
        <dbReference type="EMBL" id="HIS97503.1"/>
    </source>
</evidence>
<evidence type="ECO:0000256" key="6">
    <source>
        <dbReference type="SAM" id="MobiDB-lite"/>
    </source>
</evidence>
<dbReference type="EMBL" id="DVJS01000146">
    <property type="protein sequence ID" value="HIS97503.1"/>
    <property type="molecule type" value="Genomic_DNA"/>
</dbReference>
<protein>
    <recommendedName>
        <fullName evidence="7">Sigma-54 factor interaction domain-containing protein</fullName>
    </recommendedName>
</protein>
<feature type="domain" description="Sigma-54 factor interaction" evidence="7">
    <location>
        <begin position="1"/>
        <end position="30"/>
    </location>
</feature>
<evidence type="ECO:0000256" key="2">
    <source>
        <dbReference type="ARBA" id="ARBA00022840"/>
    </source>
</evidence>
<reference evidence="8" key="2">
    <citation type="journal article" date="2021" name="PeerJ">
        <title>Extensive microbial diversity within the chicken gut microbiome revealed by metagenomics and culture.</title>
        <authorList>
            <person name="Gilroy R."/>
            <person name="Ravi A."/>
            <person name="Getino M."/>
            <person name="Pursley I."/>
            <person name="Horton D.L."/>
            <person name="Alikhan N.F."/>
            <person name="Baker D."/>
            <person name="Gharbi K."/>
            <person name="Hall N."/>
            <person name="Watson M."/>
            <person name="Adriaenssens E.M."/>
            <person name="Foster-Nyarko E."/>
            <person name="Jarju S."/>
            <person name="Secka A."/>
            <person name="Antonio M."/>
            <person name="Oren A."/>
            <person name="Chaudhuri R.R."/>
            <person name="La Ragione R."/>
            <person name="Hildebrand F."/>
            <person name="Pallen M.J."/>
        </authorList>
    </citation>
    <scope>NUCLEOTIDE SEQUENCE</scope>
    <source>
        <strain evidence="8">ChiHecec3B27-6122</strain>
    </source>
</reference>
<keyword evidence="4" id="KW-0238">DNA-binding</keyword>
<dbReference type="PROSITE" id="PS50045">
    <property type="entry name" value="SIGMA54_INTERACT_4"/>
    <property type="match status" value="1"/>
</dbReference>